<dbReference type="Pfam" id="PF10127">
    <property type="entry name" value="RlaP"/>
    <property type="match status" value="1"/>
</dbReference>
<name>A0A9X3X139_9BACT</name>
<dbReference type="PANTHER" id="PTHR34817">
    <property type="entry name" value="NUCLEOTIDYLTRANSFERASE"/>
    <property type="match status" value="1"/>
</dbReference>
<feature type="region of interest" description="Disordered" evidence="1">
    <location>
        <begin position="420"/>
        <end position="439"/>
    </location>
</feature>
<evidence type="ECO:0000256" key="1">
    <source>
        <dbReference type="SAM" id="MobiDB-lite"/>
    </source>
</evidence>
<proteinExistence type="predicted"/>
<protein>
    <submittedName>
        <fullName evidence="2">Nucleotidyltransferase domain-containing protein</fullName>
    </submittedName>
</protein>
<evidence type="ECO:0000313" key="2">
    <source>
        <dbReference type="EMBL" id="MDC3980595.1"/>
    </source>
</evidence>
<dbReference type="RefSeq" id="WP_272417632.1">
    <property type="nucleotide sequence ID" value="NZ_JAGTJJ010000002.1"/>
</dbReference>
<dbReference type="Proteomes" id="UP001151081">
    <property type="component" value="Unassembled WGS sequence"/>
</dbReference>
<dbReference type="AlphaFoldDB" id="A0A9X3X139"/>
<evidence type="ECO:0000313" key="3">
    <source>
        <dbReference type="Proteomes" id="UP001151081"/>
    </source>
</evidence>
<comment type="caution">
    <text evidence="2">The sequence shown here is derived from an EMBL/GenBank/DDBJ whole genome shotgun (WGS) entry which is preliminary data.</text>
</comment>
<reference evidence="2 3" key="1">
    <citation type="submission" date="2021-04" db="EMBL/GenBank/DDBJ databases">
        <title>Genome analysis of Polyangium sp.</title>
        <authorList>
            <person name="Li Y."/>
            <person name="Wang J."/>
        </authorList>
    </citation>
    <scope>NUCLEOTIDE SEQUENCE [LARGE SCALE GENOMIC DNA]</scope>
    <source>
        <strain evidence="2 3">SDU14</strain>
    </source>
</reference>
<gene>
    <name evidence="2" type="ORF">KEG57_08825</name>
</gene>
<dbReference type="EMBL" id="JAGTJJ010000002">
    <property type="protein sequence ID" value="MDC3980595.1"/>
    <property type="molecule type" value="Genomic_DNA"/>
</dbReference>
<keyword evidence="3" id="KW-1185">Reference proteome</keyword>
<accession>A0A9X3X139</accession>
<organism evidence="2 3">
    <name type="scientific">Polyangium jinanense</name>
    <dbReference type="NCBI Taxonomy" id="2829994"/>
    <lineage>
        <taxon>Bacteria</taxon>
        <taxon>Pseudomonadati</taxon>
        <taxon>Myxococcota</taxon>
        <taxon>Polyangia</taxon>
        <taxon>Polyangiales</taxon>
        <taxon>Polyangiaceae</taxon>
        <taxon>Polyangium</taxon>
    </lineage>
</organism>
<dbReference type="PANTHER" id="PTHR34817:SF2">
    <property type="entry name" value="NUCLEOTIDYLTRANSFERASE"/>
    <property type="match status" value="1"/>
</dbReference>
<dbReference type="InterPro" id="IPR018775">
    <property type="entry name" value="RlaP"/>
</dbReference>
<sequence length="439" mass="48978">MSRRLSGMGDVDPLAVPLPHGTEVTTRVDRTLGERLVPQGALGRVVGSGRGVWGHSSAPPSGAPNVEREFFDVLVVGVGTVRYSREELVPRKVGQVRYARRREDAWSALLPCVVVDAVVGSRTWGLSDENSDEDRRGVFVLPFPFMTGLVEPPQDLVSEDGSRTYWEMGKAIRQALRADPNTLEMLFAAASQPASEKDPMGRWLIEARDAFVSVEIHASFGRYALSQLSRLSHDTRLAEHRAIVLGWLREDPTLGLDEAAARLAKETDIVAPTPEDAILRAREYLKQLYRSMADQGLLEGREWTALAAYARASEGSSLPTPRELRPKNAYNLVRLIDLSIRWLRTGEPELCVRDELRPVLLDIKKGRVPLAEVITLAESLTPELEAARRESKLPRRADVRRAEVALRRVREEAARRFFEGREGPFGKDAPTAPEARWDE</sequence>